<dbReference type="NCBIfam" id="NF009150">
    <property type="entry name" value="PRK12497.1-3"/>
    <property type="match status" value="1"/>
</dbReference>
<dbReference type="SUPFAM" id="SSF52980">
    <property type="entry name" value="Restriction endonuclease-like"/>
    <property type="match status" value="1"/>
</dbReference>
<dbReference type="InterPro" id="IPR011335">
    <property type="entry name" value="Restrct_endonuc-II-like"/>
</dbReference>
<evidence type="ECO:0000256" key="2">
    <source>
        <dbReference type="HAMAP-Rule" id="MF_00048"/>
    </source>
</evidence>
<reference evidence="3 4" key="1">
    <citation type="submission" date="2019-09" db="EMBL/GenBank/DDBJ databases">
        <title>Goodfellowia gen. nov., a new genus of the Pseudonocardineae related to Actinoalloteichus, containing Goodfellowia coeruleoviolacea gen. nov., comb. nov. gen. nov., comb. nov.</title>
        <authorList>
            <person name="Labeda D."/>
        </authorList>
    </citation>
    <scope>NUCLEOTIDE SEQUENCE [LARGE SCALE GENOMIC DNA]</scope>
    <source>
        <strain evidence="3 4">AN110305</strain>
    </source>
</reference>
<comment type="caution">
    <text evidence="3">The sequence shown here is derived from an EMBL/GenBank/DDBJ whole genome shotgun (WGS) entry which is preliminary data.</text>
</comment>
<dbReference type="AlphaFoldDB" id="A0A5B2XCF5"/>
<dbReference type="RefSeq" id="WP_149851089.1">
    <property type="nucleotide sequence ID" value="NZ_VUOB01000034.1"/>
</dbReference>
<name>A0A5B2XCF5_9PSEU</name>
<dbReference type="EMBL" id="VUOB01000034">
    <property type="protein sequence ID" value="KAA2260740.1"/>
    <property type="molecule type" value="Genomic_DNA"/>
</dbReference>
<evidence type="ECO:0000313" key="3">
    <source>
        <dbReference type="EMBL" id="KAA2260740.1"/>
    </source>
</evidence>
<dbReference type="OrthoDB" id="9794876at2"/>
<accession>A0A5B2XCF5</accession>
<dbReference type="Gene3D" id="3.40.1350.10">
    <property type="match status" value="1"/>
</dbReference>
<dbReference type="HAMAP" id="MF_00048">
    <property type="entry name" value="UPF0102"/>
    <property type="match status" value="1"/>
</dbReference>
<dbReference type="PANTHER" id="PTHR34039:SF1">
    <property type="entry name" value="UPF0102 PROTEIN YRAN"/>
    <property type="match status" value="1"/>
</dbReference>
<dbReference type="NCBIfam" id="NF009154">
    <property type="entry name" value="PRK12497.3-3"/>
    <property type="match status" value="1"/>
</dbReference>
<dbReference type="InterPro" id="IPR003509">
    <property type="entry name" value="UPF0102_YraN-like"/>
</dbReference>
<dbReference type="GO" id="GO:0003676">
    <property type="term" value="F:nucleic acid binding"/>
    <property type="evidence" value="ECO:0007669"/>
    <property type="project" value="InterPro"/>
</dbReference>
<dbReference type="PANTHER" id="PTHR34039">
    <property type="entry name" value="UPF0102 PROTEIN YRAN"/>
    <property type="match status" value="1"/>
</dbReference>
<proteinExistence type="inferred from homology"/>
<reference evidence="3 4" key="2">
    <citation type="submission" date="2019-09" db="EMBL/GenBank/DDBJ databases">
        <authorList>
            <person name="Jin C."/>
        </authorList>
    </citation>
    <scope>NUCLEOTIDE SEQUENCE [LARGE SCALE GENOMIC DNA]</scope>
    <source>
        <strain evidence="3 4">AN110305</strain>
    </source>
</reference>
<evidence type="ECO:0000256" key="1">
    <source>
        <dbReference type="ARBA" id="ARBA00006738"/>
    </source>
</evidence>
<keyword evidence="4" id="KW-1185">Reference proteome</keyword>
<comment type="similarity">
    <text evidence="1 2">Belongs to the UPF0102 family.</text>
</comment>
<evidence type="ECO:0000313" key="4">
    <source>
        <dbReference type="Proteomes" id="UP000323454"/>
    </source>
</evidence>
<dbReference type="Pfam" id="PF02021">
    <property type="entry name" value="UPF0102"/>
    <property type="match status" value="1"/>
</dbReference>
<dbReference type="Proteomes" id="UP000323454">
    <property type="component" value="Unassembled WGS sequence"/>
</dbReference>
<dbReference type="InterPro" id="IPR011856">
    <property type="entry name" value="tRNA_endonuc-like_dom_sf"/>
</dbReference>
<protein>
    <recommendedName>
        <fullName evidence="2">UPF0102 protein F0L68_19720</fullName>
    </recommendedName>
</protein>
<gene>
    <name evidence="3" type="ORF">F0L68_19720</name>
</gene>
<dbReference type="CDD" id="cd20736">
    <property type="entry name" value="PoNe_Nuclease"/>
    <property type="match status" value="1"/>
</dbReference>
<organism evidence="3 4">
    <name type="scientific">Solihabitans fulvus</name>
    <dbReference type="NCBI Taxonomy" id="1892852"/>
    <lineage>
        <taxon>Bacteria</taxon>
        <taxon>Bacillati</taxon>
        <taxon>Actinomycetota</taxon>
        <taxon>Actinomycetes</taxon>
        <taxon>Pseudonocardiales</taxon>
        <taxon>Pseudonocardiaceae</taxon>
        <taxon>Solihabitans</taxon>
    </lineage>
</organism>
<sequence>MSVVAQLVPQRDWDQYEFGRQGESLACQYLESQGLVVLSRNWRCRGGELDVVATDGVRAVVCEVKTRSGLDHGVPAEAVTAAKLRRIRHLTGLWLSAHRVGWCEVRIDVISVLWPPHEPARLEHLRGVG</sequence>